<evidence type="ECO:0000256" key="2">
    <source>
        <dbReference type="ARBA" id="ARBA00022737"/>
    </source>
</evidence>
<evidence type="ECO:0000259" key="3">
    <source>
        <dbReference type="PROSITE" id="PS50206"/>
    </source>
</evidence>
<dbReference type="CDD" id="cd01448">
    <property type="entry name" value="TST_Repeat_1"/>
    <property type="match status" value="1"/>
</dbReference>
<dbReference type="InterPro" id="IPR045078">
    <property type="entry name" value="TST/MPST-like"/>
</dbReference>
<dbReference type="WBParaSite" id="BTMF_0001092501-mRNA-1">
    <property type="protein sequence ID" value="BTMF_0001092501-mRNA-1"/>
    <property type="gene ID" value="BTMF_0001092501"/>
</dbReference>
<organism evidence="6">
    <name type="scientific">Brugia timori</name>
    <dbReference type="NCBI Taxonomy" id="42155"/>
    <lineage>
        <taxon>Eukaryota</taxon>
        <taxon>Metazoa</taxon>
        <taxon>Ecdysozoa</taxon>
        <taxon>Nematoda</taxon>
        <taxon>Chromadorea</taxon>
        <taxon>Rhabditida</taxon>
        <taxon>Spirurina</taxon>
        <taxon>Spiruromorpha</taxon>
        <taxon>Filarioidea</taxon>
        <taxon>Onchocercidae</taxon>
        <taxon>Brugia</taxon>
    </lineage>
</organism>
<accession>A0A0R3QT73</accession>
<evidence type="ECO:0000313" key="5">
    <source>
        <dbReference type="Proteomes" id="UP000280834"/>
    </source>
</evidence>
<feature type="domain" description="Rhodanese" evidence="3">
    <location>
        <begin position="223"/>
        <end position="306"/>
    </location>
</feature>
<dbReference type="Gene3D" id="3.40.250.10">
    <property type="entry name" value="Rhodanese-like domain"/>
    <property type="match status" value="2"/>
</dbReference>
<reference evidence="6" key="1">
    <citation type="submission" date="2017-02" db="UniProtKB">
        <authorList>
            <consortium name="WormBaseParasite"/>
        </authorList>
    </citation>
    <scope>IDENTIFICATION</scope>
</reference>
<feature type="domain" description="Rhodanese" evidence="3">
    <location>
        <begin position="58"/>
        <end position="172"/>
    </location>
</feature>
<evidence type="ECO:0000256" key="1">
    <source>
        <dbReference type="ARBA" id="ARBA00022679"/>
    </source>
</evidence>
<keyword evidence="2" id="KW-0677">Repeat</keyword>
<dbReference type="Proteomes" id="UP000280834">
    <property type="component" value="Unassembled WGS sequence"/>
</dbReference>
<dbReference type="SUPFAM" id="SSF52821">
    <property type="entry name" value="Rhodanese/Cell cycle control phosphatase"/>
    <property type="match status" value="2"/>
</dbReference>
<dbReference type="EMBL" id="UZAG01016686">
    <property type="protein sequence ID" value="VDO30060.1"/>
    <property type="molecule type" value="Genomic_DNA"/>
</dbReference>
<dbReference type="Pfam" id="PF00581">
    <property type="entry name" value="Rhodanese"/>
    <property type="match status" value="1"/>
</dbReference>
<keyword evidence="5" id="KW-1185">Reference proteome</keyword>
<dbReference type="PROSITE" id="PS50206">
    <property type="entry name" value="RHODANESE_3"/>
    <property type="match status" value="2"/>
</dbReference>
<protein>
    <submittedName>
        <fullName evidence="6">Rhodanese domain-containing protein</fullName>
    </submittedName>
</protein>
<dbReference type="STRING" id="42155.A0A0R3QT73"/>
<sequence>MKLKNFINTSVVADLLKKGSFKNGGGYRLLDCGVDFQMRNYDDFMKTKYGRFEEMMGIDTKQYRDYLEKHIPQAVHMDLNIATYPGLYEPYAMYPPEIFQKYARLLGISRSDHIVLYGRQRIAGMMVPCRISWLFKVEISMQFFLQYYGHGAVSVLDGGLTAWEDDGGEITGEIQEVTVSEIYCDPNTTLKPGNWRADLCPDYIITYEQLIEKDSNGMNMFDKADQINFFDSRPRDQFKGKVDTMLDPKRVSGSRVPGTKCAPAVEMINEKGRLKDPDELKSWLQKCGFKQDLPVISQCLRGIQACLLNSVIEDLFPFLRPRVYHGSCFELQTRDPKRICE</sequence>
<dbReference type="GO" id="GO:0004792">
    <property type="term" value="F:thiosulfate-cyanide sulfurtransferase activity"/>
    <property type="evidence" value="ECO:0007669"/>
    <property type="project" value="TreeGrafter"/>
</dbReference>
<dbReference type="GO" id="GO:0005739">
    <property type="term" value="C:mitochondrion"/>
    <property type="evidence" value="ECO:0007669"/>
    <property type="project" value="TreeGrafter"/>
</dbReference>
<name>A0A0R3QT73_9BILA</name>
<dbReference type="AlphaFoldDB" id="A0A0R3QT73"/>
<evidence type="ECO:0000313" key="6">
    <source>
        <dbReference type="WBParaSite" id="BTMF_0001092501-mRNA-1"/>
    </source>
</evidence>
<evidence type="ECO:0000313" key="4">
    <source>
        <dbReference type="EMBL" id="VDO30060.1"/>
    </source>
</evidence>
<reference evidence="4 5" key="2">
    <citation type="submission" date="2018-11" db="EMBL/GenBank/DDBJ databases">
        <authorList>
            <consortium name="Pathogen Informatics"/>
        </authorList>
    </citation>
    <scope>NUCLEOTIDE SEQUENCE [LARGE SCALE GENOMIC DNA]</scope>
</reference>
<dbReference type="PANTHER" id="PTHR11364">
    <property type="entry name" value="THIOSULFATE SULFERTANSFERASE"/>
    <property type="match status" value="1"/>
</dbReference>
<gene>
    <name evidence="4" type="ORF">BTMF_LOCUS8959</name>
</gene>
<keyword evidence="1" id="KW-0808">Transferase</keyword>
<proteinExistence type="predicted"/>
<dbReference type="PANTHER" id="PTHR11364:SF7">
    <property type="entry name" value="THIOSULFATE SULFURTRANSFERASE MPST-1-RELATED"/>
    <property type="match status" value="1"/>
</dbReference>
<dbReference type="InterPro" id="IPR001763">
    <property type="entry name" value="Rhodanese-like_dom"/>
</dbReference>
<dbReference type="InterPro" id="IPR036873">
    <property type="entry name" value="Rhodanese-like_dom_sf"/>
</dbReference>